<feature type="transmembrane region" description="Helical" evidence="1">
    <location>
        <begin position="124"/>
        <end position="143"/>
    </location>
</feature>
<evidence type="ECO:0000313" key="2">
    <source>
        <dbReference type="EMBL" id="GAA0467087.1"/>
    </source>
</evidence>
<organism evidence="2 3">
    <name type="scientific">Streptomyces olivaceiscleroticus</name>
    <dbReference type="NCBI Taxonomy" id="68245"/>
    <lineage>
        <taxon>Bacteria</taxon>
        <taxon>Bacillati</taxon>
        <taxon>Actinomycetota</taxon>
        <taxon>Actinomycetes</taxon>
        <taxon>Kitasatosporales</taxon>
        <taxon>Streptomycetaceae</taxon>
        <taxon>Streptomyces</taxon>
    </lineage>
</organism>
<accession>A0ABP3K151</accession>
<dbReference type="RefSeq" id="WP_346095864.1">
    <property type="nucleotide sequence ID" value="NZ_BAAABY010000024.1"/>
</dbReference>
<dbReference type="EMBL" id="BAAABY010000024">
    <property type="protein sequence ID" value="GAA0467087.1"/>
    <property type="molecule type" value="Genomic_DNA"/>
</dbReference>
<protein>
    <submittedName>
        <fullName evidence="2">Uncharacterized protein</fullName>
    </submittedName>
</protein>
<evidence type="ECO:0000256" key="1">
    <source>
        <dbReference type="SAM" id="Phobius"/>
    </source>
</evidence>
<sequence length="318" mass="33122">MGHREQGVRPGAERATAGDWPAVLVATVVLYLACVLALEAAGLWEVTQESVERPDSLLWLPILAPVGALCGAPVFFAAVGAFVLPTLALARRAGRGWWWVPVVAALVALVAALATAALGAGRAAVLWLWPVLFVSVGGAALLARRVTLGTRSGARPGLLVSKVAGCGVLAVVAVHALGAAAVRTGVIDAYRPPRLSPAHMTGAWSDGRGGTLRLAGDGTAAADRLLSEDFDHAFGDVRCDGSGTWTHEPADDPWDQTVTLDIGNCSGYEWRISGTRDRPKLAYQYGDPDAPRWYSLTRTRGTADTAGCGTGHASCAGR</sequence>
<keyword evidence="3" id="KW-1185">Reference proteome</keyword>
<reference evidence="3" key="1">
    <citation type="journal article" date="2019" name="Int. J. Syst. Evol. Microbiol.">
        <title>The Global Catalogue of Microorganisms (GCM) 10K type strain sequencing project: providing services to taxonomists for standard genome sequencing and annotation.</title>
        <authorList>
            <consortium name="The Broad Institute Genomics Platform"/>
            <consortium name="The Broad Institute Genome Sequencing Center for Infectious Disease"/>
            <person name="Wu L."/>
            <person name="Ma J."/>
        </authorList>
    </citation>
    <scope>NUCLEOTIDE SEQUENCE [LARGE SCALE GENOMIC DNA]</scope>
    <source>
        <strain evidence="3">JCM 4805</strain>
    </source>
</reference>
<evidence type="ECO:0000313" key="3">
    <source>
        <dbReference type="Proteomes" id="UP001500909"/>
    </source>
</evidence>
<keyword evidence="1" id="KW-0812">Transmembrane</keyword>
<name>A0ABP3K151_9ACTN</name>
<dbReference type="Proteomes" id="UP001500909">
    <property type="component" value="Unassembled WGS sequence"/>
</dbReference>
<keyword evidence="1" id="KW-0472">Membrane</keyword>
<feature type="transmembrane region" description="Helical" evidence="1">
    <location>
        <begin position="58"/>
        <end position="84"/>
    </location>
</feature>
<gene>
    <name evidence="2" type="ORF">GCM10010361_34070</name>
</gene>
<feature type="transmembrane region" description="Helical" evidence="1">
    <location>
        <begin position="163"/>
        <end position="182"/>
    </location>
</feature>
<keyword evidence="1" id="KW-1133">Transmembrane helix</keyword>
<feature type="transmembrane region" description="Helical" evidence="1">
    <location>
        <begin position="20"/>
        <end position="38"/>
    </location>
</feature>
<proteinExistence type="predicted"/>
<comment type="caution">
    <text evidence="2">The sequence shown here is derived from an EMBL/GenBank/DDBJ whole genome shotgun (WGS) entry which is preliminary data.</text>
</comment>
<feature type="transmembrane region" description="Helical" evidence="1">
    <location>
        <begin position="96"/>
        <end position="118"/>
    </location>
</feature>